<evidence type="ECO:0000256" key="5">
    <source>
        <dbReference type="ARBA" id="ARBA00022892"/>
    </source>
</evidence>
<comment type="similarity">
    <text evidence="2 6">Belongs to the SEC16 family.</text>
</comment>
<feature type="region of interest" description="Disordered" evidence="7">
    <location>
        <begin position="1062"/>
        <end position="1110"/>
    </location>
</feature>
<dbReference type="PANTHER" id="PTHR13402:SF6">
    <property type="entry name" value="SECRETORY 16, ISOFORM I"/>
    <property type="match status" value="1"/>
</dbReference>
<evidence type="ECO:0000313" key="10">
    <source>
        <dbReference type="EMBL" id="KAK2650653.1"/>
    </source>
</evidence>
<organism evidence="10 11">
    <name type="scientific">Dipteronia dyeriana</name>
    <dbReference type="NCBI Taxonomy" id="168575"/>
    <lineage>
        <taxon>Eukaryota</taxon>
        <taxon>Viridiplantae</taxon>
        <taxon>Streptophyta</taxon>
        <taxon>Embryophyta</taxon>
        <taxon>Tracheophyta</taxon>
        <taxon>Spermatophyta</taxon>
        <taxon>Magnoliopsida</taxon>
        <taxon>eudicotyledons</taxon>
        <taxon>Gunneridae</taxon>
        <taxon>Pentapetalae</taxon>
        <taxon>rosids</taxon>
        <taxon>malvids</taxon>
        <taxon>Sapindales</taxon>
        <taxon>Sapindaceae</taxon>
        <taxon>Hippocastanoideae</taxon>
        <taxon>Acereae</taxon>
        <taxon>Dipteronia</taxon>
    </lineage>
</organism>
<dbReference type="InterPro" id="IPR024298">
    <property type="entry name" value="Sec16_Sec23-bd"/>
</dbReference>
<proteinExistence type="inferred from homology"/>
<dbReference type="Pfam" id="PF12931">
    <property type="entry name" value="TPR_Sec16"/>
    <property type="match status" value="1"/>
</dbReference>
<feature type="compositionally biased region" description="Polar residues" evidence="7">
    <location>
        <begin position="1415"/>
        <end position="1428"/>
    </location>
</feature>
<dbReference type="GO" id="GO:0007030">
    <property type="term" value="P:Golgi organization"/>
    <property type="evidence" value="ECO:0007669"/>
    <property type="project" value="TreeGrafter"/>
</dbReference>
<evidence type="ECO:0000313" key="11">
    <source>
        <dbReference type="Proteomes" id="UP001280121"/>
    </source>
</evidence>
<feature type="region of interest" description="Disordered" evidence="7">
    <location>
        <begin position="207"/>
        <end position="235"/>
    </location>
</feature>
<dbReference type="Proteomes" id="UP001280121">
    <property type="component" value="Unassembled WGS sequence"/>
</dbReference>
<evidence type="ECO:0000256" key="3">
    <source>
        <dbReference type="ARBA" id="ARBA00022448"/>
    </source>
</evidence>
<accession>A0AAD9UAJ5</accession>
<keyword evidence="4 6" id="KW-0256">Endoplasmic reticulum</keyword>
<protein>
    <recommendedName>
        <fullName evidence="6">Protein transport protein sec16</fullName>
    </recommendedName>
</protein>
<dbReference type="InterPro" id="IPR024340">
    <property type="entry name" value="Sec16_CCD"/>
</dbReference>
<feature type="compositionally biased region" description="Polar residues" evidence="7">
    <location>
        <begin position="1192"/>
        <end position="1205"/>
    </location>
</feature>
<dbReference type="GO" id="GO:0015031">
    <property type="term" value="P:protein transport"/>
    <property type="evidence" value="ECO:0007669"/>
    <property type="project" value="UniProtKB-KW"/>
</dbReference>
<dbReference type="CDD" id="cd09233">
    <property type="entry name" value="ACE1-Sec16-like"/>
    <property type="match status" value="1"/>
</dbReference>
<feature type="compositionally biased region" description="Basic and acidic residues" evidence="7">
    <location>
        <begin position="1074"/>
        <end position="1098"/>
    </location>
</feature>
<evidence type="ECO:0000259" key="8">
    <source>
        <dbReference type="Pfam" id="PF12931"/>
    </source>
</evidence>
<feature type="region of interest" description="Disordered" evidence="7">
    <location>
        <begin position="1192"/>
        <end position="1223"/>
    </location>
</feature>
<evidence type="ECO:0000256" key="2">
    <source>
        <dbReference type="ARBA" id="ARBA00005927"/>
    </source>
</evidence>
<comment type="subcellular location">
    <subcellularLocation>
        <location evidence="1">Endoplasmic reticulum</location>
    </subcellularLocation>
    <subcellularLocation>
        <location evidence="6">Golgi apparatus membrane</location>
    </subcellularLocation>
</comment>
<keyword evidence="6" id="KW-0472">Membrane</keyword>
<feature type="domain" description="Sec16 central conserved" evidence="9">
    <location>
        <begin position="538"/>
        <end position="661"/>
    </location>
</feature>
<dbReference type="EMBL" id="JANJYI010000005">
    <property type="protein sequence ID" value="KAK2650653.1"/>
    <property type="molecule type" value="Genomic_DNA"/>
</dbReference>
<evidence type="ECO:0000256" key="7">
    <source>
        <dbReference type="SAM" id="MobiDB-lite"/>
    </source>
</evidence>
<dbReference type="GO" id="GO:0012507">
    <property type="term" value="C:ER to Golgi transport vesicle membrane"/>
    <property type="evidence" value="ECO:0007669"/>
    <property type="project" value="TreeGrafter"/>
</dbReference>
<dbReference type="GO" id="GO:0070971">
    <property type="term" value="C:endoplasmic reticulum exit site"/>
    <property type="evidence" value="ECO:0007669"/>
    <property type="project" value="UniProtKB-ARBA"/>
</dbReference>
<keyword evidence="5 6" id="KW-0931">ER-Golgi transport</keyword>
<comment type="caution">
    <text evidence="10">The sequence shown here is derived from an EMBL/GenBank/DDBJ whole genome shotgun (WGS) entry which is preliminary data.</text>
</comment>
<sequence>MMASSPFELDDQTDEDFFDRLVNDDDDDDEVNVSGSGVSLVKADVTDEARAFSNLSISEVGHSRVDSDVDFNFSMEDSNDCVVLASVNAKEDTVVVEESNAVIGSSINESSEVGLVSDECILDDGVMDGSDVCTGTGLKEVQWSSFNSILKVDGGSELRSDVDFFGEFGDNNSGDPFANLDNTDNLGAKCDINSGVLGNTVANLGSSDYGQNQDAQNQDAQYHGQSSEHNVDGQDLSSSQYWENLYPGWRYDPNTGEWHRLDGYVAYSSATVNASAMESVVSDTQSGHVLEQRSGVYNLQQTAQSEFTVGRTVVGATDFSVSNWNQTATGTADYPAHMVFDPQYPGWYYDTIAKDWRSMESYTQAINQSTSSDSSQQFEHNTVENYGSQNLGGQDHVMNWGGSASNYNEKITDMWHTQLVDKSETTGFTENRQQENPRGSTGHVNSSVEQQIGFMTSGSVASHELASWGVSVSQNFSSQQFSQLHDRSMMEASQQILFDPSYVNNQKPLNFPPQQVHSTNQFPFASSESRSSAGRPPHALVTFGFGGKLVVLKNNSSFDTNSTYGSKDSLGGVINVLNLMDVVMEKTAASSFGLGTCDYLHTLCQQSFPGPLVGGNFGNKELNKWIDERIANCESPNNDDENGEVMSLLLSLLKIAYQYYGKLRSPFGTDPVLKESDCAESAVAKLFGSAKRNDFQLSYYGAQTYCLQNFPTEAQIQATTLEVQKLLVSGRKKEALEYAREGQLWGPALVLASQLGDQFYGDTVKQMALKQLVAGSPLRTLCLLIAGQPADVFSNDAAYSIIPGSVNTFQQPVQSGVNFMLDNWEENLAIITANRTKGDELVVVHLGDCLWKEWGEVAAAHVCYLVADSNFEPYSDSSRLCLIGADHWKFPRTYASPQAIQRTELYEYAKVLGNPQFLLLPFQPYKIIYAHMLAEVGKVADSVKYCQAIIKSLKTGQSPELDTWKQLVMSLEERLRTHQQGGYTSNLPRTNLFGKFITFVDNTANRVVGSVPPPVPSQPHSNFVHNEFTHQPGGLQVSTSQSTMVMPPLMPHASVEHTSGWTDETNRLNVPDKSMSEPDFNKKVDSSNETIVSKKQEKASASGGSSRFGRFGSQLLRNTVGLVLKARPHREAKLGEKNTFYYDEKLKRWVEEGADTPAEEEASLAPPPTFSVFQNGNNVNAAPKIESFQTISGTDKHSPITSDRSSGILPIPPSSNQFSSRGKMGVRSRYVDTFNKGGGTPANLFQSPAISSSKPGAGSNPKFFIPTPVSTGEETVQTTGESIHEAAVVNENPPTSLESFAPPPTTASSSAAMTMQRSSVVNKNSPTPLESYASPPTTVSSAAAPMTIQRFPSVDNIIHKKTGVMANDHNLSHSYSRRAASWSGSLSDAGGPVMQGVKFPGETLAPTASLYADPLSNQLSEGGNSSDGLHQIEL</sequence>
<evidence type="ECO:0000259" key="9">
    <source>
        <dbReference type="Pfam" id="PF12932"/>
    </source>
</evidence>
<keyword evidence="6" id="KW-0653">Protein transport</keyword>
<dbReference type="Gene3D" id="1.25.40.1030">
    <property type="match status" value="1"/>
</dbReference>
<evidence type="ECO:0000256" key="1">
    <source>
        <dbReference type="ARBA" id="ARBA00004240"/>
    </source>
</evidence>
<keyword evidence="11" id="KW-1185">Reference proteome</keyword>
<keyword evidence="6" id="KW-0333">Golgi apparatus</keyword>
<dbReference type="GO" id="GO:0070973">
    <property type="term" value="P:protein localization to endoplasmic reticulum exit site"/>
    <property type="evidence" value="ECO:0007669"/>
    <property type="project" value="TreeGrafter"/>
</dbReference>
<keyword evidence="3 6" id="KW-0813">Transport</keyword>
<dbReference type="PANTHER" id="PTHR13402">
    <property type="entry name" value="RGPR-RELATED"/>
    <property type="match status" value="1"/>
</dbReference>
<feature type="compositionally biased region" description="Low complexity" evidence="7">
    <location>
        <begin position="211"/>
        <end position="221"/>
    </location>
</feature>
<dbReference type="GO" id="GO:0000139">
    <property type="term" value="C:Golgi membrane"/>
    <property type="evidence" value="ECO:0007669"/>
    <property type="project" value="UniProtKB-SubCell"/>
</dbReference>
<reference evidence="10" key="1">
    <citation type="journal article" date="2023" name="Plant J.">
        <title>Genome sequences and population genomics provide insights into the demographic history, inbreeding, and mutation load of two 'living fossil' tree species of Dipteronia.</title>
        <authorList>
            <person name="Feng Y."/>
            <person name="Comes H.P."/>
            <person name="Chen J."/>
            <person name="Zhu S."/>
            <person name="Lu R."/>
            <person name="Zhang X."/>
            <person name="Li P."/>
            <person name="Qiu J."/>
            <person name="Olsen K.M."/>
            <person name="Qiu Y."/>
        </authorList>
    </citation>
    <scope>NUCLEOTIDE SEQUENCE</scope>
    <source>
        <strain evidence="10">KIB01</strain>
    </source>
</reference>
<dbReference type="GO" id="GO:0016192">
    <property type="term" value="P:vesicle-mediated transport"/>
    <property type="evidence" value="ECO:0007669"/>
    <property type="project" value="UniProtKB-KW"/>
</dbReference>
<feature type="region of interest" description="Disordered" evidence="7">
    <location>
        <begin position="1415"/>
        <end position="1434"/>
    </location>
</feature>
<evidence type="ECO:0000256" key="4">
    <source>
        <dbReference type="ARBA" id="ARBA00022824"/>
    </source>
</evidence>
<gene>
    <name evidence="10" type="ORF">Ddye_018142</name>
</gene>
<dbReference type="Pfam" id="PF12932">
    <property type="entry name" value="Sec16"/>
    <property type="match status" value="1"/>
</dbReference>
<name>A0AAD9UAJ5_9ROSI</name>
<feature type="compositionally biased region" description="Low complexity" evidence="7">
    <location>
        <begin position="1099"/>
        <end position="1110"/>
    </location>
</feature>
<evidence type="ECO:0000256" key="6">
    <source>
        <dbReference type="RuleBase" id="RU364101"/>
    </source>
</evidence>
<feature type="domain" description="Sec16 Sec23-binding" evidence="8">
    <location>
        <begin position="723"/>
        <end position="1006"/>
    </location>
</feature>